<protein>
    <submittedName>
        <fullName evidence="1">Aspartate--tRNA ligase</fullName>
        <ecNumber evidence="1">6.1.1.12</ecNumber>
    </submittedName>
</protein>
<evidence type="ECO:0000313" key="2">
    <source>
        <dbReference type="Proteomes" id="UP000594014"/>
    </source>
</evidence>
<reference evidence="1" key="1">
    <citation type="submission" date="2019-08" db="EMBL/GenBank/DDBJ databases">
        <title>Genome sequence of Clostridiales bacterium MT110.</title>
        <authorList>
            <person name="Cao J."/>
        </authorList>
    </citation>
    <scope>NUCLEOTIDE SEQUENCE</scope>
    <source>
        <strain evidence="1">MT110</strain>
    </source>
</reference>
<name>A0ACD1AEF8_9FIRM</name>
<dbReference type="Proteomes" id="UP000594014">
    <property type="component" value="Chromosome"/>
</dbReference>
<proteinExistence type="predicted"/>
<organism evidence="1 2">
    <name type="scientific">Anoxybacterium hadale</name>
    <dbReference type="NCBI Taxonomy" id="3408580"/>
    <lineage>
        <taxon>Bacteria</taxon>
        <taxon>Bacillati</taxon>
        <taxon>Bacillota</taxon>
        <taxon>Clostridia</taxon>
        <taxon>Peptostreptococcales</taxon>
        <taxon>Anaerovoracaceae</taxon>
        <taxon>Anoxybacterium</taxon>
    </lineage>
</organism>
<keyword evidence="1" id="KW-0436">Ligase</keyword>
<dbReference type="EMBL" id="CP042469">
    <property type="protein sequence ID" value="QOX64841.1"/>
    <property type="molecule type" value="Genomic_DNA"/>
</dbReference>
<keyword evidence="2" id="KW-1185">Reference proteome</keyword>
<sequence length="1137" mass="127936">MKYEIVMGLEVHVELSTKTKIFCSCTTEFGGLPNSHTCPVCLGMPGSLPVFNKSVADKAIKAGLALHCQIDRNNRFDRKNYFYPDLPKDYQISQLYAPICQNGYLDIELADGTAKKITIREIHMEEDAGKLIHDNSGTLIDYNRCGVPLVEIVTNPDFSSPEEVGVFLERLQEILVYLDVSDCKMQEGSMRADVNLSVRPEGQEEYGTRTEMKNLNSLKAIQRAIAFESERQIKVIQEGGTIRQETRRWDDEAGESYAMRSKENAQDYRYFPDPDLLPVRISDAWMAEMESAMTELPKDKRQRYQADFGLTSKAAETLTSAKEIAYLFEETAARSGNAKESANIIIGDILKLMKETATLPENITIDSEKLAAAVQLIADGKINRSVGKTVVEELYKNNIDPAAYVKENGLLIIEDSSKIEPVVLQVLESHPQSIEDYKNGKEKAFDFLIGQCMRLLKGSASPKAINAMLREKLEQLDPSMISAKLEQNVDAEKSGASTVANETQGNTVTQASAGIQENSEHEQYEAEKAALNKTFAAYGKFAGRDHSSENGLEPIKVFESQVYRTKTCGELTISDVGSEVKLAGWIHTIRNHGGVAFIDLRDHYGITQVVVTDQQLEGLCKETVISISGTVIKRDAETYNQSLSTGEIELKAEEIRVLGTAMNNLPFEVDSSTDTREDVRLKYRFLDMRNPKVHNNMVLRSEIIRCLRNQMERMDFLEIQTPILANSSPEGARDYLVPSRKHKGKFYALPQAPQQFKQLLMVSGFDKYFQIAPCFRDEDARIDRSPGEFYQLDFEMAFATQEDVFAVAEQVLSATFARFTNKYVSPAPFRRIPFAEAMLKYGSDKPDLRNPLEIMDLTDFFQTVDFKPFHGKLVRGITVPGCAKMPKSFFASMEKFAISIGMKGLGYISVKEDMTYKGPIDKFFSDEQKIEIASLASLKKDDVLYFISDERGLAEKYAGQIRTELGKRLDLIAKDRFEFCFITDFPMYEINEETGKVDFTHNPFSMPQGEMEALQTMNPLEIKAYQYDIVCNGVELSSGAVRNHRPDIMVKAFEIAGYTEEDVKSKFGALYQAFQYGAPPHAGMAPGVDRMVMLLADEESIREVIPFPLNSNAQNPMLNSPGEVEEKQLREVHIKIR</sequence>
<accession>A0ACD1AEF8</accession>
<evidence type="ECO:0000313" key="1">
    <source>
        <dbReference type="EMBL" id="QOX64841.1"/>
    </source>
</evidence>
<gene>
    <name evidence="1" type="primary">aspS</name>
    <name evidence="1" type="ORF">FRZ06_16555</name>
</gene>
<dbReference type="EC" id="6.1.1.12" evidence="1"/>